<feature type="DNA-binding region" description="Homeobox" evidence="5">
    <location>
        <begin position="28"/>
        <end position="87"/>
    </location>
</feature>
<evidence type="ECO:0000259" key="8">
    <source>
        <dbReference type="PROSITE" id="PS50071"/>
    </source>
</evidence>
<evidence type="ECO:0000256" key="5">
    <source>
        <dbReference type="PROSITE-ProRule" id="PRU00108"/>
    </source>
</evidence>
<keyword evidence="2 5" id="KW-0238">DNA-binding</keyword>
<dbReference type="GO" id="GO:0003677">
    <property type="term" value="F:DNA binding"/>
    <property type="evidence" value="ECO:0007669"/>
    <property type="project" value="UniProtKB-UniRule"/>
</dbReference>
<comment type="subcellular location">
    <subcellularLocation>
        <location evidence="1 5 6">Nucleus</location>
    </subcellularLocation>
</comment>
<dbReference type="GO" id="GO:0005634">
    <property type="term" value="C:nucleus"/>
    <property type="evidence" value="ECO:0007669"/>
    <property type="project" value="UniProtKB-SubCell"/>
</dbReference>
<dbReference type="AlphaFoldDB" id="A0AAV5WY09"/>
<feature type="compositionally biased region" description="Low complexity" evidence="7">
    <location>
        <begin position="113"/>
        <end position="127"/>
    </location>
</feature>
<dbReference type="InterPro" id="IPR020479">
    <property type="entry name" value="HD_metazoa"/>
</dbReference>
<dbReference type="PROSITE" id="PS50071">
    <property type="entry name" value="HOMEOBOX_2"/>
    <property type="match status" value="1"/>
</dbReference>
<sequence length="173" mass="19108">TNLYLYLYFADSSSIKIDRDDNAGVKKARRARTAFTFEQLSALEAKFKTSRYLSVCDRLALALALDLTETQVKIWFQNRRTKWKKQSSGLGLSENERAEVETSVSPNQSGDISSSTPTSVSTVSAPFSSPPSGFLPNPLFPQLLQSPLTPHNSLLQNLASMPSLTALLYNTDL</sequence>
<keyword evidence="4 5" id="KW-0539">Nucleus</keyword>
<evidence type="ECO:0000256" key="6">
    <source>
        <dbReference type="RuleBase" id="RU000682"/>
    </source>
</evidence>
<dbReference type="Gene3D" id="1.10.10.60">
    <property type="entry name" value="Homeodomain-like"/>
    <property type="match status" value="1"/>
</dbReference>
<dbReference type="InterPro" id="IPR001356">
    <property type="entry name" value="HD"/>
</dbReference>
<accession>A0AAV5WY09</accession>
<gene>
    <name evidence="9" type="ORF">PFISCL1PPCAC_26440</name>
</gene>
<proteinExistence type="predicted"/>
<dbReference type="InterPro" id="IPR050848">
    <property type="entry name" value="Homeobox_TF"/>
</dbReference>
<feature type="compositionally biased region" description="Polar residues" evidence="7">
    <location>
        <begin position="102"/>
        <end position="112"/>
    </location>
</feature>
<dbReference type="SMART" id="SM00389">
    <property type="entry name" value="HOX"/>
    <property type="match status" value="1"/>
</dbReference>
<feature type="domain" description="Homeobox" evidence="8">
    <location>
        <begin position="26"/>
        <end position="86"/>
    </location>
</feature>
<dbReference type="PANTHER" id="PTHR24333:SF5">
    <property type="entry name" value="VENT HOMEOBOX"/>
    <property type="match status" value="1"/>
</dbReference>
<dbReference type="InterPro" id="IPR017970">
    <property type="entry name" value="Homeobox_CS"/>
</dbReference>
<dbReference type="Pfam" id="PF00046">
    <property type="entry name" value="Homeodomain"/>
    <property type="match status" value="1"/>
</dbReference>
<evidence type="ECO:0000256" key="7">
    <source>
        <dbReference type="SAM" id="MobiDB-lite"/>
    </source>
</evidence>
<dbReference type="PRINTS" id="PR00024">
    <property type="entry name" value="HOMEOBOX"/>
</dbReference>
<evidence type="ECO:0000313" key="10">
    <source>
        <dbReference type="Proteomes" id="UP001432322"/>
    </source>
</evidence>
<feature type="non-terminal residue" evidence="9">
    <location>
        <position position="173"/>
    </location>
</feature>
<dbReference type="SUPFAM" id="SSF46689">
    <property type="entry name" value="Homeodomain-like"/>
    <property type="match status" value="1"/>
</dbReference>
<dbReference type="Proteomes" id="UP001432322">
    <property type="component" value="Unassembled WGS sequence"/>
</dbReference>
<feature type="non-terminal residue" evidence="9">
    <location>
        <position position="1"/>
    </location>
</feature>
<evidence type="ECO:0000256" key="1">
    <source>
        <dbReference type="ARBA" id="ARBA00004123"/>
    </source>
</evidence>
<name>A0AAV5WY09_9BILA</name>
<keyword evidence="3 5" id="KW-0371">Homeobox</keyword>
<dbReference type="PANTHER" id="PTHR24333">
    <property type="entry name" value="HOMEO BOX HB9 LIKE A-RELATED"/>
    <property type="match status" value="1"/>
</dbReference>
<dbReference type="CDD" id="cd00086">
    <property type="entry name" value="homeodomain"/>
    <property type="match status" value="1"/>
</dbReference>
<organism evidence="9 10">
    <name type="scientific">Pristionchus fissidentatus</name>
    <dbReference type="NCBI Taxonomy" id="1538716"/>
    <lineage>
        <taxon>Eukaryota</taxon>
        <taxon>Metazoa</taxon>
        <taxon>Ecdysozoa</taxon>
        <taxon>Nematoda</taxon>
        <taxon>Chromadorea</taxon>
        <taxon>Rhabditida</taxon>
        <taxon>Rhabditina</taxon>
        <taxon>Diplogasteromorpha</taxon>
        <taxon>Diplogasteroidea</taxon>
        <taxon>Neodiplogasteridae</taxon>
        <taxon>Pristionchus</taxon>
    </lineage>
</organism>
<dbReference type="PROSITE" id="PS00027">
    <property type="entry name" value="HOMEOBOX_1"/>
    <property type="match status" value="1"/>
</dbReference>
<comment type="caution">
    <text evidence="9">The sequence shown here is derived from an EMBL/GenBank/DDBJ whole genome shotgun (WGS) entry which is preliminary data.</text>
</comment>
<dbReference type="GO" id="GO:0000981">
    <property type="term" value="F:DNA-binding transcription factor activity, RNA polymerase II-specific"/>
    <property type="evidence" value="ECO:0007669"/>
    <property type="project" value="InterPro"/>
</dbReference>
<reference evidence="9" key="1">
    <citation type="submission" date="2023-10" db="EMBL/GenBank/DDBJ databases">
        <title>Genome assembly of Pristionchus species.</title>
        <authorList>
            <person name="Yoshida K."/>
            <person name="Sommer R.J."/>
        </authorList>
    </citation>
    <scope>NUCLEOTIDE SEQUENCE</scope>
    <source>
        <strain evidence="9">RS5133</strain>
    </source>
</reference>
<dbReference type="EMBL" id="BTSY01000007">
    <property type="protein sequence ID" value="GMT35143.1"/>
    <property type="molecule type" value="Genomic_DNA"/>
</dbReference>
<keyword evidence="10" id="KW-1185">Reference proteome</keyword>
<dbReference type="InterPro" id="IPR009057">
    <property type="entry name" value="Homeodomain-like_sf"/>
</dbReference>
<evidence type="ECO:0000256" key="4">
    <source>
        <dbReference type="ARBA" id="ARBA00023242"/>
    </source>
</evidence>
<protein>
    <recommendedName>
        <fullName evidence="8">Homeobox domain-containing protein</fullName>
    </recommendedName>
</protein>
<evidence type="ECO:0000256" key="3">
    <source>
        <dbReference type="ARBA" id="ARBA00023155"/>
    </source>
</evidence>
<evidence type="ECO:0000256" key="2">
    <source>
        <dbReference type="ARBA" id="ARBA00023125"/>
    </source>
</evidence>
<evidence type="ECO:0000313" key="9">
    <source>
        <dbReference type="EMBL" id="GMT35143.1"/>
    </source>
</evidence>
<feature type="region of interest" description="Disordered" evidence="7">
    <location>
        <begin position="87"/>
        <end position="127"/>
    </location>
</feature>